<dbReference type="PROSITE" id="PS50127">
    <property type="entry name" value="UBC_2"/>
    <property type="match status" value="1"/>
</dbReference>
<keyword evidence="11 22" id="KW-0067">ATP-binding</keyword>
<evidence type="ECO:0000256" key="19">
    <source>
        <dbReference type="ARBA" id="ARBA00074938"/>
    </source>
</evidence>
<dbReference type="Pfam" id="PF00179">
    <property type="entry name" value="UQ_con"/>
    <property type="match status" value="1"/>
</dbReference>
<dbReference type="InterPro" id="IPR003593">
    <property type="entry name" value="AAA+_ATPase"/>
</dbReference>
<comment type="caution">
    <text evidence="26">The sequence shown here is derived from an EMBL/GenBank/DDBJ whole genome shotgun (WGS) entry which is preliminary data.</text>
</comment>
<evidence type="ECO:0000256" key="23">
    <source>
        <dbReference type="SAM" id="MobiDB-lite"/>
    </source>
</evidence>
<dbReference type="InterPro" id="IPR027417">
    <property type="entry name" value="P-loop_NTPase"/>
</dbReference>
<sequence length="1034" mass="115626">MSSPASTPSRRGSRRAASAQPRQDPLSSGEPQPLPSSPGAEPRTPSRAPPAAVPLDLDLSSPLTYGTPSSRVEGTPRSGVRGTPLRQRPDLGSARKGLQVDLHSDGPAAEDTVASEQSLGQKLVIWGTDVNVATCKENFQRFLQRFIDPLAKEEENVGIDITEPLYMQRLGEINVTGEPFLNVNCEHIKSFDTNLYRQLICYPQEVIPTFDMAVNEIFFDRYPDSILEHQIQVRPFNALKTKNMRNLNPEDIDQLIAISGMVIRTSQLIPEMQEAFFQCQVCAHTARVEIDRGRIAEPCVCERCHTSHSMALIHNRSVFSDKQMIKLQESPEDMPAGQTPHTVVLFAHNDLVDKVQPGDRVHITGIYRAVPIRINPRVSNVKSVYKTHIDVIHYRKTDSKRLHGLDEEAEQKLFSEKRVELLKELSRKPDIYERLASALAPSIYEHEDIKKGILLQLFGGTRKDFSHTGRGKFRAEINILLCGDPGTSKSQLLQYVHNLVPRGQYTSGKGSSAVGLTAYVMKDPETRQLVLQTGALVLSDNGICCIDEFDKMNESTRSVLHEVMEQQTLSIAKAGIICQLNARTSILAAANPIESQWNPKKTTIENIQLPHTLLSRFDLIFLMLDPQDEAYDRRLAHHLVSLYYQSEEQAQEEGMDMAVLRDYIAYAHSTVTPRLSQDASQALVEAYVDMRKVGSSRGMVSAYPRQLESLIRLAEAHAKVRFSNKVEAIDVEEAKRLHREALKQSATDPRTGIVDISILTTGMSATSRKRKEELAEALRKLILSKGKTPTLKYQQLFEDIRGQSDIVYNVAKKYMKSIYEQAVLIAFNLSLRVSGSVSGSRKPQGGSAETHRKQRRGSLEPEAAGRVVALPEVARTSRASERCVGLQEKMAVSTGVKVPRNFRLLEELEEGQKGVGDGTVSWGLEDDEDMTLTRWTGMIIGPPRTNYENRIYSLKVECGPKYPEAPPSVRFVTKINMNGINNSSGMVDARSIPVLAKWQNSYSIKVVLQELRRLMMSKENMKLPQPPEGQTYNN</sequence>
<keyword evidence="12 22" id="KW-0238">DNA-binding</keyword>
<dbReference type="InterPro" id="IPR016135">
    <property type="entry name" value="UBQ-conjugating_enzyme/RWD"/>
</dbReference>
<comment type="similarity">
    <text evidence="3 22">Belongs to the MCM family.</text>
</comment>
<keyword evidence="13" id="KW-0539">Nucleus</keyword>
<evidence type="ECO:0000256" key="17">
    <source>
        <dbReference type="ARBA" id="ARBA00062259"/>
    </source>
</evidence>
<comment type="catalytic activity">
    <reaction evidence="16">
        <text>ATP + H2O = ADP + phosphate + H(+)</text>
        <dbReference type="Rhea" id="RHEA:13065"/>
        <dbReference type="ChEBI" id="CHEBI:15377"/>
        <dbReference type="ChEBI" id="CHEBI:15378"/>
        <dbReference type="ChEBI" id="CHEBI:30616"/>
        <dbReference type="ChEBI" id="CHEBI:43474"/>
        <dbReference type="ChEBI" id="CHEBI:456216"/>
        <dbReference type="EC" id="3.6.4.12"/>
    </reaction>
    <physiologicalReaction direction="left-to-right" evidence="16">
        <dbReference type="Rhea" id="RHEA:13066"/>
    </physiologicalReaction>
</comment>
<dbReference type="PROSITE" id="PS00847">
    <property type="entry name" value="MCM_1"/>
    <property type="match status" value="1"/>
</dbReference>
<dbReference type="GO" id="GO:0000727">
    <property type="term" value="P:double-strand break repair via break-induced replication"/>
    <property type="evidence" value="ECO:0007669"/>
    <property type="project" value="TreeGrafter"/>
</dbReference>
<dbReference type="CDD" id="cd23807">
    <property type="entry name" value="UEV_UBE2V"/>
    <property type="match status" value="1"/>
</dbReference>
<accession>A0A836D0C2</accession>
<evidence type="ECO:0000256" key="12">
    <source>
        <dbReference type="ARBA" id="ARBA00023125"/>
    </source>
</evidence>
<dbReference type="GO" id="GO:0017116">
    <property type="term" value="F:single-stranded DNA helicase activity"/>
    <property type="evidence" value="ECO:0007669"/>
    <property type="project" value="TreeGrafter"/>
</dbReference>
<dbReference type="PANTHER" id="PTHR11630:SF66">
    <property type="entry name" value="DNA REPLICATION LICENSING FACTOR MCM4"/>
    <property type="match status" value="1"/>
</dbReference>
<dbReference type="PANTHER" id="PTHR11630">
    <property type="entry name" value="DNA REPLICATION LICENSING FACTOR MCM FAMILY MEMBER"/>
    <property type="match status" value="1"/>
</dbReference>
<keyword evidence="6" id="KW-0235">DNA replication</keyword>
<evidence type="ECO:0000256" key="14">
    <source>
        <dbReference type="ARBA" id="ARBA00023306"/>
    </source>
</evidence>
<dbReference type="GO" id="GO:1902975">
    <property type="term" value="P:mitotic DNA replication initiation"/>
    <property type="evidence" value="ECO:0007669"/>
    <property type="project" value="TreeGrafter"/>
</dbReference>
<comment type="subunit">
    <text evidence="17">Component of the MCM2-7 complex. The complex forms a toroidal hexameric ring with the proposed subunit order MCM2-MCM6-MCM4-MCM7-MCM3-MCM5. Component of the CMG helicase complex, a hexameric ring of related MCM2-7 subunits stabilized by CDC45 and the tetrameric GINS complex. Interacts with MCMBP.</text>
</comment>
<dbReference type="Gene3D" id="3.10.110.10">
    <property type="entry name" value="Ubiquitin Conjugating Enzyme"/>
    <property type="match status" value="1"/>
</dbReference>
<dbReference type="Proteomes" id="UP000664991">
    <property type="component" value="Unassembled WGS sequence"/>
</dbReference>
<dbReference type="SMART" id="SM00212">
    <property type="entry name" value="UBCc"/>
    <property type="match status" value="1"/>
</dbReference>
<organism evidence="26 27">
    <name type="scientific">Ovis aries</name>
    <name type="common">Sheep</name>
    <dbReference type="NCBI Taxonomy" id="9940"/>
    <lineage>
        <taxon>Eukaryota</taxon>
        <taxon>Metazoa</taxon>
        <taxon>Chordata</taxon>
        <taxon>Craniata</taxon>
        <taxon>Vertebrata</taxon>
        <taxon>Euteleostomi</taxon>
        <taxon>Mammalia</taxon>
        <taxon>Eutheria</taxon>
        <taxon>Laurasiatheria</taxon>
        <taxon>Artiodactyla</taxon>
        <taxon>Ruminantia</taxon>
        <taxon>Pecora</taxon>
        <taxon>Bovidae</taxon>
        <taxon>Caprinae</taxon>
        <taxon>Ovis</taxon>
    </lineage>
</organism>
<dbReference type="FunFam" id="2.20.28.10:FF:000003">
    <property type="entry name" value="DNA helicase"/>
    <property type="match status" value="1"/>
</dbReference>
<feature type="compositionally biased region" description="Polar residues" evidence="23">
    <location>
        <begin position="61"/>
        <end position="72"/>
    </location>
</feature>
<dbReference type="FunFam" id="3.30.1640.10:FF:000001">
    <property type="entry name" value="DNA helicase"/>
    <property type="match status" value="1"/>
</dbReference>
<evidence type="ECO:0000313" key="27">
    <source>
        <dbReference type="Proteomes" id="UP000664991"/>
    </source>
</evidence>
<evidence type="ECO:0000256" key="15">
    <source>
        <dbReference type="ARBA" id="ARBA00045440"/>
    </source>
</evidence>
<dbReference type="InterPro" id="IPR031327">
    <property type="entry name" value="MCM"/>
</dbReference>
<feature type="domain" description="MCM C-terminal AAA(+) ATPase" evidence="24">
    <location>
        <begin position="431"/>
        <end position="639"/>
    </location>
</feature>
<dbReference type="Pfam" id="PF14551">
    <property type="entry name" value="MCM_N"/>
    <property type="match status" value="1"/>
</dbReference>
<feature type="region of interest" description="Disordered" evidence="23">
    <location>
        <begin position="1"/>
        <end position="94"/>
    </location>
</feature>
<feature type="compositionally biased region" description="Low complexity" evidence="23">
    <location>
        <begin position="1"/>
        <end position="22"/>
    </location>
</feature>
<evidence type="ECO:0000256" key="22">
    <source>
        <dbReference type="RuleBase" id="RU004070"/>
    </source>
</evidence>
<name>A0A836D0C2_SHEEP</name>
<dbReference type="EC" id="3.6.4.12" evidence="4"/>
<proteinExistence type="inferred from homology"/>
<evidence type="ECO:0000256" key="13">
    <source>
        <dbReference type="ARBA" id="ARBA00023242"/>
    </source>
</evidence>
<dbReference type="SMART" id="SM00350">
    <property type="entry name" value="MCM"/>
    <property type="match status" value="1"/>
</dbReference>
<dbReference type="Gene3D" id="2.20.28.10">
    <property type="match status" value="1"/>
</dbReference>
<dbReference type="PRINTS" id="PR01660">
    <property type="entry name" value="MCMPROTEIN4"/>
</dbReference>
<dbReference type="InterPro" id="IPR027925">
    <property type="entry name" value="MCM_N"/>
</dbReference>
<evidence type="ECO:0000256" key="6">
    <source>
        <dbReference type="ARBA" id="ARBA00022705"/>
    </source>
</evidence>
<dbReference type="InterPro" id="IPR001208">
    <property type="entry name" value="MCM_dom"/>
</dbReference>
<evidence type="ECO:0000256" key="7">
    <source>
        <dbReference type="ARBA" id="ARBA00022741"/>
    </source>
</evidence>
<dbReference type="AlphaFoldDB" id="A0A836D0C2"/>
<evidence type="ECO:0000259" key="25">
    <source>
        <dbReference type="PROSITE" id="PS50127"/>
    </source>
</evidence>
<comment type="subcellular location">
    <subcellularLocation>
        <location evidence="2">Chromosome</location>
    </subcellularLocation>
    <subcellularLocation>
        <location evidence="1">Nucleus</location>
    </subcellularLocation>
</comment>
<dbReference type="GO" id="GO:0005524">
    <property type="term" value="F:ATP binding"/>
    <property type="evidence" value="ECO:0007669"/>
    <property type="project" value="UniProtKB-KW"/>
</dbReference>
<dbReference type="GO" id="GO:0006271">
    <property type="term" value="P:DNA strand elongation involved in DNA replication"/>
    <property type="evidence" value="ECO:0007669"/>
    <property type="project" value="TreeGrafter"/>
</dbReference>
<dbReference type="EMBL" id="JAEMGP010000009">
    <property type="protein sequence ID" value="KAG5204823.1"/>
    <property type="molecule type" value="Genomic_DNA"/>
</dbReference>
<dbReference type="Gene3D" id="3.30.1640.10">
    <property type="entry name" value="mini-chromosome maintenance (MCM) complex, chain A, domain 1"/>
    <property type="match status" value="1"/>
</dbReference>
<comment type="function">
    <text evidence="15">Acts as a component of the MCM2-7 complex (MCM complex) which is the replicative helicase essential for 'once per cell cycle' DNA replication initiation and elongation in eukaryotic cells. Core component of CDC45-MCM-GINS (CMG) helicase, the molecular machine that unwinds template DNA during replication, and around which the replisome is built. The active ATPase sites in the MCM2-7 ring are formed through the interaction surfaces of two neighboring subunits such that a critical structure of a conserved arginine finger motif is provided in trans relative to the ATP-binding site of the Walker A box of the adjacent subunit. The six ATPase active sites, however, are likely to contribute differentially to the complex helicase activity.</text>
</comment>
<dbReference type="Pfam" id="PF17207">
    <property type="entry name" value="MCM_OB"/>
    <property type="match status" value="1"/>
</dbReference>
<feature type="domain" description="UBC core" evidence="25">
    <location>
        <begin position="899"/>
        <end position="1034"/>
    </location>
</feature>
<dbReference type="InterPro" id="IPR008047">
    <property type="entry name" value="MCM_4"/>
</dbReference>
<evidence type="ECO:0000256" key="5">
    <source>
        <dbReference type="ARBA" id="ARBA00022454"/>
    </source>
</evidence>
<dbReference type="InterPro" id="IPR012340">
    <property type="entry name" value="NA-bd_OB-fold"/>
</dbReference>
<evidence type="ECO:0000256" key="20">
    <source>
        <dbReference type="ARBA" id="ARBA00076022"/>
    </source>
</evidence>
<evidence type="ECO:0000256" key="9">
    <source>
        <dbReference type="ARBA" id="ARBA00022801"/>
    </source>
</evidence>
<keyword evidence="10" id="KW-0347">Helicase</keyword>
<evidence type="ECO:0000313" key="26">
    <source>
        <dbReference type="EMBL" id="KAG5204823.1"/>
    </source>
</evidence>
<gene>
    <name evidence="26" type="ORF">JEQ12_019268</name>
</gene>
<dbReference type="FunFam" id="3.10.110.10:FF:000012">
    <property type="entry name" value="Ubiquitin-conjugating enzyme E2 variant 2"/>
    <property type="match status" value="1"/>
</dbReference>
<dbReference type="CDD" id="cd17755">
    <property type="entry name" value="MCM4"/>
    <property type="match status" value="1"/>
</dbReference>
<dbReference type="PROSITE" id="PS50051">
    <property type="entry name" value="MCM_2"/>
    <property type="match status" value="1"/>
</dbReference>
<dbReference type="SUPFAM" id="SSF50249">
    <property type="entry name" value="Nucleic acid-binding proteins"/>
    <property type="match status" value="1"/>
</dbReference>
<dbReference type="GO" id="GO:0016787">
    <property type="term" value="F:hydrolase activity"/>
    <property type="evidence" value="ECO:0007669"/>
    <property type="project" value="UniProtKB-KW"/>
</dbReference>
<evidence type="ECO:0000256" key="16">
    <source>
        <dbReference type="ARBA" id="ARBA00048432"/>
    </source>
</evidence>
<evidence type="ECO:0000256" key="18">
    <source>
        <dbReference type="ARBA" id="ARBA00073498"/>
    </source>
</evidence>
<dbReference type="Gene3D" id="2.40.50.140">
    <property type="entry name" value="Nucleic acid-binding proteins"/>
    <property type="match status" value="1"/>
</dbReference>
<dbReference type="GO" id="GO:0005694">
    <property type="term" value="C:chromosome"/>
    <property type="evidence" value="ECO:0007669"/>
    <property type="project" value="UniProtKB-SubCell"/>
</dbReference>
<keyword evidence="14" id="KW-0131">Cell cycle</keyword>
<evidence type="ECO:0000256" key="3">
    <source>
        <dbReference type="ARBA" id="ARBA00008010"/>
    </source>
</evidence>
<evidence type="ECO:0000256" key="21">
    <source>
        <dbReference type="ARBA" id="ARBA00083981"/>
    </source>
</evidence>
<keyword evidence="7 22" id="KW-0547">Nucleotide-binding</keyword>
<dbReference type="GO" id="GO:0042555">
    <property type="term" value="C:MCM complex"/>
    <property type="evidence" value="ECO:0007669"/>
    <property type="project" value="InterPro"/>
</dbReference>
<dbReference type="SMART" id="SM00382">
    <property type="entry name" value="AAA"/>
    <property type="match status" value="1"/>
</dbReference>
<reference evidence="26 27" key="1">
    <citation type="submission" date="2020-12" db="EMBL/GenBank/DDBJ databases">
        <title>De novo assembly of Tibetan sheep genome.</title>
        <authorList>
            <person name="Li X."/>
        </authorList>
    </citation>
    <scope>NUCLEOTIDE SEQUENCE [LARGE SCALE GENOMIC DNA]</scope>
    <source>
        <tissue evidence="26">Heart</tissue>
    </source>
</reference>
<evidence type="ECO:0000256" key="4">
    <source>
        <dbReference type="ARBA" id="ARBA00012551"/>
    </source>
</evidence>
<dbReference type="PRINTS" id="PR01657">
    <property type="entry name" value="MCMFAMILY"/>
</dbReference>
<dbReference type="GO" id="GO:0005634">
    <property type="term" value="C:nucleus"/>
    <property type="evidence" value="ECO:0007669"/>
    <property type="project" value="UniProtKB-SubCell"/>
</dbReference>
<dbReference type="Pfam" id="PF00493">
    <property type="entry name" value="MCM"/>
    <property type="match status" value="1"/>
</dbReference>
<keyword evidence="5" id="KW-0158">Chromosome</keyword>
<evidence type="ECO:0000256" key="10">
    <source>
        <dbReference type="ARBA" id="ARBA00022806"/>
    </source>
</evidence>
<dbReference type="FunFam" id="3.40.50.300:FF:000217">
    <property type="entry name" value="DNA helicase"/>
    <property type="match status" value="1"/>
</dbReference>
<dbReference type="InterPro" id="IPR018525">
    <property type="entry name" value="MCM_CS"/>
</dbReference>
<dbReference type="SUPFAM" id="SSF54495">
    <property type="entry name" value="UBC-like"/>
    <property type="match status" value="1"/>
</dbReference>
<evidence type="ECO:0000256" key="1">
    <source>
        <dbReference type="ARBA" id="ARBA00004123"/>
    </source>
</evidence>
<feature type="region of interest" description="Disordered" evidence="23">
    <location>
        <begin position="836"/>
        <end position="862"/>
    </location>
</feature>
<evidence type="ECO:0000256" key="2">
    <source>
        <dbReference type="ARBA" id="ARBA00004286"/>
    </source>
</evidence>
<evidence type="ECO:0000256" key="11">
    <source>
        <dbReference type="ARBA" id="ARBA00022840"/>
    </source>
</evidence>
<dbReference type="InterPro" id="IPR041562">
    <property type="entry name" value="MCM_lid"/>
</dbReference>
<evidence type="ECO:0000256" key="8">
    <source>
        <dbReference type="ARBA" id="ARBA00022786"/>
    </source>
</evidence>
<dbReference type="GO" id="GO:0003697">
    <property type="term" value="F:single-stranded DNA binding"/>
    <property type="evidence" value="ECO:0007669"/>
    <property type="project" value="TreeGrafter"/>
</dbReference>
<dbReference type="InterPro" id="IPR000608">
    <property type="entry name" value="UBC"/>
</dbReference>
<keyword evidence="8" id="KW-0833">Ubl conjugation pathway</keyword>
<evidence type="ECO:0000259" key="24">
    <source>
        <dbReference type="PROSITE" id="PS50051"/>
    </source>
</evidence>
<protein>
    <recommendedName>
        <fullName evidence="18">DNA replication licensing factor MCM4</fullName>
        <ecNumber evidence="4">3.6.4.12</ecNumber>
    </recommendedName>
    <alternativeName>
        <fullName evidence="20">CDC21 homolog</fullName>
    </alternativeName>
    <alternativeName>
        <fullName evidence="19">DNA replication licensing factor mcm4</fullName>
    </alternativeName>
    <alternativeName>
        <fullName evidence="21">P1-CDC21</fullName>
    </alternativeName>
</protein>
<dbReference type="Gene3D" id="3.40.50.300">
    <property type="entry name" value="P-loop containing nucleotide triphosphate hydrolases"/>
    <property type="match status" value="1"/>
</dbReference>
<dbReference type="Pfam" id="PF17855">
    <property type="entry name" value="MCM_lid"/>
    <property type="match status" value="1"/>
</dbReference>
<keyword evidence="9" id="KW-0378">Hydrolase</keyword>
<dbReference type="InterPro" id="IPR033762">
    <property type="entry name" value="MCM_OB"/>
</dbReference>
<dbReference type="SUPFAM" id="SSF52540">
    <property type="entry name" value="P-loop containing nucleoside triphosphate hydrolases"/>
    <property type="match status" value="1"/>
</dbReference>